<sequence length="160" mass="17236">MSCDYLEGHTYRKSEHECYDLIYRFFGIWMVFVINIAAGVEGAAYGEDCSSATCDDTNNICDTEVALNKDCEVAQTASDQCSIANSECTDDCTGTDKCLCKANHYENGGACVLRIAALEDSCVASDPAPDECAVDNAECRTAKCQCKVTHYVNVAACAIS</sequence>
<reference evidence="2" key="1">
    <citation type="submission" date="2021-03" db="EMBL/GenBank/DDBJ databases">
        <authorList>
            <person name="Bekaert M."/>
        </authorList>
    </citation>
    <scope>NUCLEOTIDE SEQUENCE</scope>
</reference>
<comment type="caution">
    <text evidence="2">The sequence shown here is derived from an EMBL/GenBank/DDBJ whole genome shotgun (WGS) entry which is preliminary data.</text>
</comment>
<protein>
    <submittedName>
        <fullName evidence="2">Uncharacterized protein</fullName>
    </submittedName>
</protein>
<dbReference type="OrthoDB" id="504708at2759"/>
<gene>
    <name evidence="2" type="ORF">MEDL_41601</name>
</gene>
<keyword evidence="1" id="KW-1133">Transmembrane helix</keyword>
<dbReference type="AlphaFoldDB" id="A0A8S3T492"/>
<evidence type="ECO:0000256" key="1">
    <source>
        <dbReference type="SAM" id="Phobius"/>
    </source>
</evidence>
<keyword evidence="3" id="KW-1185">Reference proteome</keyword>
<dbReference type="Proteomes" id="UP000683360">
    <property type="component" value="Unassembled WGS sequence"/>
</dbReference>
<name>A0A8S3T492_MYTED</name>
<proteinExistence type="predicted"/>
<keyword evidence="1" id="KW-0472">Membrane</keyword>
<feature type="transmembrane region" description="Helical" evidence="1">
    <location>
        <begin position="21"/>
        <end position="40"/>
    </location>
</feature>
<evidence type="ECO:0000313" key="3">
    <source>
        <dbReference type="Proteomes" id="UP000683360"/>
    </source>
</evidence>
<organism evidence="2 3">
    <name type="scientific">Mytilus edulis</name>
    <name type="common">Blue mussel</name>
    <dbReference type="NCBI Taxonomy" id="6550"/>
    <lineage>
        <taxon>Eukaryota</taxon>
        <taxon>Metazoa</taxon>
        <taxon>Spiralia</taxon>
        <taxon>Lophotrochozoa</taxon>
        <taxon>Mollusca</taxon>
        <taxon>Bivalvia</taxon>
        <taxon>Autobranchia</taxon>
        <taxon>Pteriomorphia</taxon>
        <taxon>Mytilida</taxon>
        <taxon>Mytiloidea</taxon>
        <taxon>Mytilidae</taxon>
        <taxon>Mytilinae</taxon>
        <taxon>Mytilus</taxon>
    </lineage>
</organism>
<evidence type="ECO:0000313" key="2">
    <source>
        <dbReference type="EMBL" id="CAG2228685.1"/>
    </source>
</evidence>
<keyword evidence="1" id="KW-0812">Transmembrane</keyword>
<dbReference type="EMBL" id="CAJPWZ010001999">
    <property type="protein sequence ID" value="CAG2228685.1"/>
    <property type="molecule type" value="Genomic_DNA"/>
</dbReference>
<accession>A0A8S3T492</accession>